<dbReference type="EMBL" id="CP000473">
    <property type="protein sequence ID" value="ABJ84434.1"/>
    <property type="molecule type" value="Genomic_DNA"/>
</dbReference>
<dbReference type="InterPro" id="IPR036265">
    <property type="entry name" value="HIT-like_sf"/>
</dbReference>
<dbReference type="eggNOG" id="COG0537">
    <property type="taxonomic scope" value="Bacteria"/>
</dbReference>
<dbReference type="InParanoid" id="Q021F5"/>
<gene>
    <name evidence="3" type="ordered locus">Acid_3461</name>
</gene>
<dbReference type="GO" id="GO:0003824">
    <property type="term" value="F:catalytic activity"/>
    <property type="evidence" value="ECO:0007669"/>
    <property type="project" value="InterPro"/>
</dbReference>
<dbReference type="KEGG" id="sus:Acid_3461"/>
<organism evidence="3">
    <name type="scientific">Solibacter usitatus (strain Ellin6076)</name>
    <dbReference type="NCBI Taxonomy" id="234267"/>
    <lineage>
        <taxon>Bacteria</taxon>
        <taxon>Pseudomonadati</taxon>
        <taxon>Acidobacteriota</taxon>
        <taxon>Terriglobia</taxon>
        <taxon>Bryobacterales</taxon>
        <taxon>Solibacteraceae</taxon>
        <taxon>Candidatus Solibacter</taxon>
    </lineage>
</organism>
<accession>Q021F5</accession>
<dbReference type="STRING" id="234267.Acid_3461"/>
<dbReference type="InterPro" id="IPR052908">
    <property type="entry name" value="AP-4-A_phosphorylase"/>
</dbReference>
<dbReference type="Gene3D" id="3.30.428.10">
    <property type="entry name" value="HIT-like"/>
    <property type="match status" value="1"/>
</dbReference>
<evidence type="ECO:0000259" key="2">
    <source>
        <dbReference type="PROSITE" id="PS51084"/>
    </source>
</evidence>
<dbReference type="Pfam" id="PF01230">
    <property type="entry name" value="HIT"/>
    <property type="match status" value="1"/>
</dbReference>
<dbReference type="HOGENOM" id="CLU_056776_5_1_0"/>
<evidence type="ECO:0000313" key="3">
    <source>
        <dbReference type="EMBL" id="ABJ84434.1"/>
    </source>
</evidence>
<dbReference type="AlphaFoldDB" id="Q021F5"/>
<dbReference type="InterPro" id="IPR011146">
    <property type="entry name" value="HIT-like"/>
</dbReference>
<protein>
    <submittedName>
        <fullName evidence="3">Putative cell-cycle regulation histidine triad protein</fullName>
    </submittedName>
</protein>
<dbReference type="SUPFAM" id="SSF54197">
    <property type="entry name" value="HIT-like"/>
    <property type="match status" value="1"/>
</dbReference>
<name>Q021F5_SOLUE</name>
<evidence type="ECO:0000256" key="1">
    <source>
        <dbReference type="PROSITE-ProRule" id="PRU00464"/>
    </source>
</evidence>
<dbReference type="PANTHER" id="PTHR42997:SF1">
    <property type="entry name" value="AP-4-A PHOSPHORYLASE"/>
    <property type="match status" value="1"/>
</dbReference>
<dbReference type="PANTHER" id="PTHR42997">
    <property type="entry name" value="HIT FAMILY HYDROLASE"/>
    <property type="match status" value="1"/>
</dbReference>
<proteinExistence type="predicted"/>
<sequence length="136" mass="15172">MVRIDRCEWLSYSSGLPDCPICAINPEDTWVLTEFVVAVPHTNPLTSCHVIVAPRRHVAAFYDLDVQEQRMIWDALAELRVRIKSSLNVEGFDVGFADAPVSDDGAGHAFVHLIPRIPGESYDKPRGVEWVDLGSQ</sequence>
<feature type="domain" description="HIT" evidence="2">
    <location>
        <begin position="17"/>
        <end position="123"/>
    </location>
</feature>
<comment type="caution">
    <text evidence="1">Lacks conserved residue(s) required for the propagation of feature annotation.</text>
</comment>
<reference evidence="3" key="1">
    <citation type="submission" date="2006-10" db="EMBL/GenBank/DDBJ databases">
        <title>Complete sequence of Solibacter usitatus Ellin6076.</title>
        <authorList>
            <consortium name="US DOE Joint Genome Institute"/>
            <person name="Copeland A."/>
            <person name="Lucas S."/>
            <person name="Lapidus A."/>
            <person name="Barry K."/>
            <person name="Detter J.C."/>
            <person name="Glavina del Rio T."/>
            <person name="Hammon N."/>
            <person name="Israni S."/>
            <person name="Dalin E."/>
            <person name="Tice H."/>
            <person name="Pitluck S."/>
            <person name="Thompson L.S."/>
            <person name="Brettin T."/>
            <person name="Bruce D."/>
            <person name="Han C."/>
            <person name="Tapia R."/>
            <person name="Gilna P."/>
            <person name="Schmutz J."/>
            <person name="Larimer F."/>
            <person name="Land M."/>
            <person name="Hauser L."/>
            <person name="Kyrpides N."/>
            <person name="Mikhailova N."/>
            <person name="Janssen P.H."/>
            <person name="Kuske C.R."/>
            <person name="Richardson P."/>
        </authorList>
    </citation>
    <scope>NUCLEOTIDE SEQUENCE</scope>
    <source>
        <strain evidence="3">Ellin6076</strain>
    </source>
</reference>
<dbReference type="PROSITE" id="PS51084">
    <property type="entry name" value="HIT_2"/>
    <property type="match status" value="1"/>
</dbReference>